<evidence type="ECO:0000313" key="2">
    <source>
        <dbReference type="Proteomes" id="UP000054937"/>
    </source>
</evidence>
<dbReference type="GO" id="GO:0006420">
    <property type="term" value="P:arginyl-tRNA aminoacylation"/>
    <property type="evidence" value="ECO:0007669"/>
    <property type="project" value="InterPro"/>
</dbReference>
<organism evidence="1 2">
    <name type="scientific">Pseudocohnilembus persalinus</name>
    <name type="common">Ciliate</name>
    <dbReference type="NCBI Taxonomy" id="266149"/>
    <lineage>
        <taxon>Eukaryota</taxon>
        <taxon>Sar</taxon>
        <taxon>Alveolata</taxon>
        <taxon>Ciliophora</taxon>
        <taxon>Intramacronucleata</taxon>
        <taxon>Oligohymenophorea</taxon>
        <taxon>Scuticociliatia</taxon>
        <taxon>Philasterida</taxon>
        <taxon>Pseudocohnilembidae</taxon>
        <taxon>Pseudocohnilembus</taxon>
    </lineage>
</organism>
<dbReference type="AlphaFoldDB" id="A0A0V0R0P1"/>
<dbReference type="InterPro" id="IPR036695">
    <property type="entry name" value="Arg-tRNA-synth_N_sf"/>
</dbReference>
<dbReference type="OMA" id="YLLVICH"/>
<dbReference type="InterPro" id="IPR001278">
    <property type="entry name" value="Arg-tRNA-ligase"/>
</dbReference>
<comment type="caution">
    <text evidence="1">The sequence shown here is derived from an EMBL/GenBank/DDBJ whole genome shotgun (WGS) entry which is preliminary data.</text>
</comment>
<proteinExistence type="predicted"/>
<dbReference type="GO" id="GO:0004814">
    <property type="term" value="F:arginine-tRNA ligase activity"/>
    <property type="evidence" value="ECO:0007669"/>
    <property type="project" value="InterPro"/>
</dbReference>
<dbReference type="Gene3D" id="3.30.1360.70">
    <property type="entry name" value="Arginyl tRNA synthetase N-terminal domain"/>
    <property type="match status" value="1"/>
</dbReference>
<dbReference type="PANTHER" id="PTHR11956:SF5">
    <property type="entry name" value="ARGININE--TRNA LIGASE, CYTOPLASMIC"/>
    <property type="match status" value="1"/>
</dbReference>
<name>A0A0V0R0P1_PSEPJ</name>
<accession>A0A0V0R0P1</accession>
<dbReference type="GO" id="GO:0005737">
    <property type="term" value="C:cytoplasm"/>
    <property type="evidence" value="ECO:0007669"/>
    <property type="project" value="InterPro"/>
</dbReference>
<dbReference type="EMBL" id="LDAU01000073">
    <property type="protein sequence ID" value="KRX08118.1"/>
    <property type="molecule type" value="Genomic_DNA"/>
</dbReference>
<dbReference type="Proteomes" id="UP000054937">
    <property type="component" value="Unassembled WGS sequence"/>
</dbReference>
<dbReference type="GO" id="GO:0005524">
    <property type="term" value="F:ATP binding"/>
    <property type="evidence" value="ECO:0007669"/>
    <property type="project" value="InterPro"/>
</dbReference>
<dbReference type="OrthoDB" id="10619409at2759"/>
<reference evidence="1 2" key="1">
    <citation type="journal article" date="2015" name="Sci. Rep.">
        <title>Genome of the facultative scuticociliatosis pathogen Pseudocohnilembus persalinus provides insight into its virulence through horizontal gene transfer.</title>
        <authorList>
            <person name="Xiong J."/>
            <person name="Wang G."/>
            <person name="Cheng J."/>
            <person name="Tian M."/>
            <person name="Pan X."/>
            <person name="Warren A."/>
            <person name="Jiang C."/>
            <person name="Yuan D."/>
            <person name="Miao W."/>
        </authorList>
    </citation>
    <scope>NUCLEOTIDE SEQUENCE [LARGE SCALE GENOMIC DNA]</scope>
    <source>
        <strain evidence="1">36N120E</strain>
    </source>
</reference>
<dbReference type="InParanoid" id="A0A0V0R0P1"/>
<sequence length="636" mass="74952">MKSLSKSLQILLQNSKKQAFNFPIQDSENIEVNITASDSKYDYSTKFPLEIYKQNDEQMTKYWGPHKILPNQIGQELLQQIDRKNGIIENTTVEGSGQIYFRIKDKAIIENLQILASAGLHSNLFDLQDGNLENKYGIFFPPGEINNKLHLNTLRSLNRVESIARMLELSGKSVQRFSVLDNYSTFHGIILGFLYKQYYEKPKNERKQNPSEIPEKPSEKELQNILNMENLANFMVQENLDTEEKIKEYAQKQLIDLDMDKITLHKQLSQTSEINIMQIFTYFLAIQKNVKVLNLKELSHDYRETIENQIKLISNNQQKQKQNIQIIKLQNNKIALKFGENLENQVIIFEEQYNLSEIGKILAVLENLSSKNYTNLIFSSDFQDQFIFKMAQQILPNLNKNISLEYIGIGNLFYENDEKIKLNYYEQFLEQLGLTSIQKMKEKFPTVLPGLLEEKQDAFTSQALGWTRYLDHKKDSKVSYLLKSEDIIDYMLKNDEITNMRLELHEILQTYLMNMQDMKFEENSQRNFNINSNIQKMGEKFRFQDYQERQLARILINLSDQVQTALQNKNLKNLSQYIFILFEIYKEMKNTNYITTYRNDMSQQEVINRIILLKSFINNLSSTYYFLGILNNKQYI</sequence>
<keyword evidence="2" id="KW-1185">Reference proteome</keyword>
<gene>
    <name evidence="1" type="ORF">PPERSA_01663</name>
</gene>
<evidence type="ECO:0008006" key="3">
    <source>
        <dbReference type="Google" id="ProtNLM"/>
    </source>
</evidence>
<dbReference type="PANTHER" id="PTHR11956">
    <property type="entry name" value="ARGINYL-TRNA SYNTHETASE"/>
    <property type="match status" value="1"/>
</dbReference>
<evidence type="ECO:0000313" key="1">
    <source>
        <dbReference type="EMBL" id="KRX08118.1"/>
    </source>
</evidence>
<protein>
    <recommendedName>
        <fullName evidence="3">Arginine--tRNA ligase</fullName>
    </recommendedName>
</protein>